<dbReference type="CDD" id="cd02440">
    <property type="entry name" value="AdoMet_MTases"/>
    <property type="match status" value="1"/>
</dbReference>
<dbReference type="Gene3D" id="3.40.50.150">
    <property type="entry name" value="Vaccinia Virus protein VP39"/>
    <property type="match status" value="1"/>
</dbReference>
<evidence type="ECO:0000256" key="5">
    <source>
        <dbReference type="PIRNR" id="PIRNR000410"/>
    </source>
</evidence>
<dbReference type="InterPro" id="IPR026024">
    <property type="entry name" value="Chemotaxis_MeTrfase_CheR"/>
</dbReference>
<evidence type="ECO:0000256" key="4">
    <source>
        <dbReference type="ARBA" id="ARBA00022691"/>
    </source>
</evidence>
<feature type="domain" description="CheR-type methyltransferase" evidence="7">
    <location>
        <begin position="15"/>
        <end position="296"/>
    </location>
</feature>
<dbReference type="EMBL" id="BAABLX010000078">
    <property type="protein sequence ID" value="GAA4959745.1"/>
    <property type="molecule type" value="Genomic_DNA"/>
</dbReference>
<keyword evidence="4 5" id="KW-0949">S-adenosyl-L-methionine</keyword>
<dbReference type="InterPro" id="IPR022641">
    <property type="entry name" value="CheR_N"/>
</dbReference>
<evidence type="ECO:0000256" key="6">
    <source>
        <dbReference type="PIRSR" id="PIRSR000410-1"/>
    </source>
</evidence>
<reference evidence="9" key="1">
    <citation type="journal article" date="2019" name="Int. J. Syst. Evol. Microbiol.">
        <title>The Global Catalogue of Microorganisms (GCM) 10K type strain sequencing project: providing services to taxonomists for standard genome sequencing and annotation.</title>
        <authorList>
            <consortium name="The Broad Institute Genomics Platform"/>
            <consortium name="The Broad Institute Genome Sequencing Center for Infectious Disease"/>
            <person name="Wu L."/>
            <person name="Ma J."/>
        </authorList>
    </citation>
    <scope>NUCLEOTIDE SEQUENCE [LARGE SCALE GENOMIC DNA]</scope>
    <source>
        <strain evidence="9">JCM 19134</strain>
    </source>
</reference>
<dbReference type="AlphaFoldDB" id="A0AAV3U8U0"/>
<name>A0AAV3U8U0_9ALTE</name>
<dbReference type="Gene3D" id="1.10.155.10">
    <property type="entry name" value="Chemotaxis receptor methyltransferase CheR, N-terminal domain"/>
    <property type="match status" value="1"/>
</dbReference>
<dbReference type="GO" id="GO:0032259">
    <property type="term" value="P:methylation"/>
    <property type="evidence" value="ECO:0007669"/>
    <property type="project" value="UniProtKB-KW"/>
</dbReference>
<protein>
    <recommendedName>
        <fullName evidence="5">Chemotaxis protein methyltransferase</fullName>
        <ecNumber evidence="5">2.1.1.80</ecNumber>
    </recommendedName>
</protein>
<dbReference type="InterPro" id="IPR036804">
    <property type="entry name" value="CheR_N_sf"/>
</dbReference>
<dbReference type="InterPro" id="IPR029063">
    <property type="entry name" value="SAM-dependent_MTases_sf"/>
</dbReference>
<comment type="catalytic activity">
    <reaction evidence="1 5">
        <text>L-glutamyl-[protein] + S-adenosyl-L-methionine = [protein]-L-glutamate 5-O-methyl ester + S-adenosyl-L-homocysteine</text>
        <dbReference type="Rhea" id="RHEA:24452"/>
        <dbReference type="Rhea" id="RHEA-COMP:10208"/>
        <dbReference type="Rhea" id="RHEA-COMP:10311"/>
        <dbReference type="ChEBI" id="CHEBI:29973"/>
        <dbReference type="ChEBI" id="CHEBI:57856"/>
        <dbReference type="ChEBI" id="CHEBI:59789"/>
        <dbReference type="ChEBI" id="CHEBI:82795"/>
        <dbReference type="EC" id="2.1.1.80"/>
    </reaction>
</comment>
<keyword evidence="3 5" id="KW-0808">Transferase</keyword>
<dbReference type="RefSeq" id="WP_345427739.1">
    <property type="nucleotide sequence ID" value="NZ_AP031496.1"/>
</dbReference>
<dbReference type="SMART" id="SM00138">
    <property type="entry name" value="MeTrc"/>
    <property type="match status" value="1"/>
</dbReference>
<keyword evidence="2 5" id="KW-0489">Methyltransferase</keyword>
<evidence type="ECO:0000313" key="8">
    <source>
        <dbReference type="EMBL" id="GAA4959745.1"/>
    </source>
</evidence>
<feature type="binding site" evidence="6">
    <location>
        <position position="88"/>
    </location>
    <ligand>
        <name>S-adenosyl-L-methionine</name>
        <dbReference type="ChEBI" id="CHEBI:59789"/>
    </ligand>
</feature>
<evidence type="ECO:0000256" key="2">
    <source>
        <dbReference type="ARBA" id="ARBA00022603"/>
    </source>
</evidence>
<sequence>MTAKPGPYRNGSDQLSVADRRRIADFVTRETGIQLPESKHQLVEVRLRKRQRALGLPSIKHYVNYALDNSAQNNERGHLFDALTTNKTQFYREANHFTLLRQYVEQGMQSVDDVITHSDGYGDSELAVWSAGCSTGQEAYTLAFELMELQQGNSDFHFSIAASDISSRCLEHAARATYKHQEAEQIPLALRKKYLLRSKGGEVDRVRMAPEVTRHVRFFNFNLLRGNYSAWTAHYDVIFCRNVMIYFSHEDRAKIVAKLASCLKPGGLLFVGHSESIVDVGKSLSRLQPAVYRKRQ</sequence>
<organism evidence="8 9">
    <name type="scientific">Halioxenophilus aromaticivorans</name>
    <dbReference type="NCBI Taxonomy" id="1306992"/>
    <lineage>
        <taxon>Bacteria</taxon>
        <taxon>Pseudomonadati</taxon>
        <taxon>Pseudomonadota</taxon>
        <taxon>Gammaproteobacteria</taxon>
        <taxon>Alteromonadales</taxon>
        <taxon>Alteromonadaceae</taxon>
        <taxon>Halioxenophilus</taxon>
    </lineage>
</organism>
<dbReference type="PROSITE" id="PS50123">
    <property type="entry name" value="CHER"/>
    <property type="match status" value="1"/>
</dbReference>
<dbReference type="SUPFAM" id="SSF53335">
    <property type="entry name" value="S-adenosyl-L-methionine-dependent methyltransferases"/>
    <property type="match status" value="1"/>
</dbReference>
<dbReference type="EC" id="2.1.1.80" evidence="5"/>
<feature type="binding site" evidence="6">
    <location>
        <begin position="222"/>
        <end position="223"/>
    </location>
    <ligand>
        <name>S-adenosyl-L-methionine</name>
        <dbReference type="ChEBI" id="CHEBI:59789"/>
    </ligand>
</feature>
<feature type="binding site" evidence="6">
    <location>
        <position position="92"/>
    </location>
    <ligand>
        <name>S-adenosyl-L-methionine</name>
        <dbReference type="ChEBI" id="CHEBI:59789"/>
    </ligand>
</feature>
<evidence type="ECO:0000256" key="3">
    <source>
        <dbReference type="ARBA" id="ARBA00022679"/>
    </source>
</evidence>
<dbReference type="Pfam" id="PF01739">
    <property type="entry name" value="CheR"/>
    <property type="match status" value="1"/>
</dbReference>
<comment type="function">
    <text evidence="5">Methylation of the membrane-bound methyl-accepting chemotaxis proteins (MCP) to form gamma-glutamyl methyl ester residues in MCP.</text>
</comment>
<dbReference type="InterPro" id="IPR022642">
    <property type="entry name" value="CheR_C"/>
</dbReference>
<feature type="binding site" evidence="6">
    <location>
        <position position="86"/>
    </location>
    <ligand>
        <name>S-adenosyl-L-methionine</name>
        <dbReference type="ChEBI" id="CHEBI:59789"/>
    </ligand>
</feature>
<evidence type="ECO:0000256" key="1">
    <source>
        <dbReference type="ARBA" id="ARBA00001541"/>
    </source>
</evidence>
<feature type="binding site" evidence="6">
    <location>
        <begin position="241"/>
        <end position="242"/>
    </location>
    <ligand>
        <name>S-adenosyl-L-methionine</name>
        <dbReference type="ChEBI" id="CHEBI:59789"/>
    </ligand>
</feature>
<dbReference type="PRINTS" id="PR00996">
    <property type="entry name" value="CHERMTFRASE"/>
</dbReference>
<dbReference type="SUPFAM" id="SSF47757">
    <property type="entry name" value="Chemotaxis receptor methyltransferase CheR, N-terminal domain"/>
    <property type="match status" value="1"/>
</dbReference>
<feature type="binding site" evidence="6">
    <location>
        <position position="138"/>
    </location>
    <ligand>
        <name>S-adenosyl-L-methionine</name>
        <dbReference type="ChEBI" id="CHEBI:59789"/>
    </ligand>
</feature>
<keyword evidence="9" id="KW-1185">Reference proteome</keyword>
<dbReference type="GO" id="GO:0008983">
    <property type="term" value="F:protein-glutamate O-methyltransferase activity"/>
    <property type="evidence" value="ECO:0007669"/>
    <property type="project" value="UniProtKB-EC"/>
</dbReference>
<dbReference type="InterPro" id="IPR050903">
    <property type="entry name" value="Bact_Chemotaxis_MeTrfase"/>
</dbReference>
<dbReference type="PANTHER" id="PTHR24422:SF26">
    <property type="entry name" value="CHEMOTAXIS PROTEIN METHYLTRANSFERASE"/>
    <property type="match status" value="1"/>
</dbReference>
<dbReference type="Proteomes" id="UP001409585">
    <property type="component" value="Unassembled WGS sequence"/>
</dbReference>
<comment type="caution">
    <text evidence="8">The sequence shown here is derived from an EMBL/GenBank/DDBJ whole genome shotgun (WGS) entry which is preliminary data.</text>
</comment>
<proteinExistence type="predicted"/>
<dbReference type="PANTHER" id="PTHR24422">
    <property type="entry name" value="CHEMOTAXIS PROTEIN METHYLTRANSFERASE"/>
    <property type="match status" value="1"/>
</dbReference>
<feature type="binding site" evidence="6">
    <location>
        <position position="164"/>
    </location>
    <ligand>
        <name>S-adenosyl-L-methionine</name>
        <dbReference type="ChEBI" id="CHEBI:59789"/>
    </ligand>
</feature>
<dbReference type="InterPro" id="IPR000780">
    <property type="entry name" value="CheR_MeTrfase"/>
</dbReference>
<dbReference type="Pfam" id="PF03705">
    <property type="entry name" value="CheR_N"/>
    <property type="match status" value="1"/>
</dbReference>
<evidence type="ECO:0000313" key="9">
    <source>
        <dbReference type="Proteomes" id="UP001409585"/>
    </source>
</evidence>
<accession>A0AAV3U8U0</accession>
<dbReference type="PIRSF" id="PIRSF000410">
    <property type="entry name" value="CheR"/>
    <property type="match status" value="1"/>
</dbReference>
<evidence type="ECO:0000259" key="7">
    <source>
        <dbReference type="PROSITE" id="PS50123"/>
    </source>
</evidence>
<gene>
    <name evidence="8" type="ORF">GCM10025791_46100</name>
</gene>